<dbReference type="Proteomes" id="UP000295763">
    <property type="component" value="Unassembled WGS sequence"/>
</dbReference>
<organism evidence="1 2">
    <name type="scientific">Cricetibacter osteomyelitidis</name>
    <dbReference type="NCBI Taxonomy" id="1521931"/>
    <lineage>
        <taxon>Bacteria</taxon>
        <taxon>Pseudomonadati</taxon>
        <taxon>Pseudomonadota</taxon>
        <taxon>Gammaproteobacteria</taxon>
        <taxon>Pasteurellales</taxon>
        <taxon>Pasteurellaceae</taxon>
        <taxon>Cricetibacter</taxon>
    </lineage>
</organism>
<keyword evidence="2" id="KW-1185">Reference proteome</keyword>
<evidence type="ECO:0000313" key="1">
    <source>
        <dbReference type="EMBL" id="TCP95170.1"/>
    </source>
</evidence>
<proteinExistence type="predicted"/>
<name>A0A4R2SZI8_9PAST</name>
<dbReference type="EMBL" id="SLYB01000010">
    <property type="protein sequence ID" value="TCP95170.1"/>
    <property type="molecule type" value="Genomic_DNA"/>
</dbReference>
<comment type="caution">
    <text evidence="1">The sequence shown here is derived from an EMBL/GenBank/DDBJ whole genome shotgun (WGS) entry which is preliminary data.</text>
</comment>
<gene>
    <name evidence="1" type="ORF">EDC44_1101</name>
</gene>
<protein>
    <submittedName>
        <fullName evidence="1">Uncharacterized protein</fullName>
    </submittedName>
</protein>
<evidence type="ECO:0000313" key="2">
    <source>
        <dbReference type="Proteomes" id="UP000295763"/>
    </source>
</evidence>
<accession>A0A4R2SZI8</accession>
<sequence>MTNIVKLSIIVLFLAALVVFDHSGKTDTIHSSAINSSVVTQ</sequence>
<reference evidence="1 2" key="1">
    <citation type="submission" date="2019-03" db="EMBL/GenBank/DDBJ databases">
        <title>Genomic Encyclopedia of Type Strains, Phase IV (KMG-IV): sequencing the most valuable type-strain genomes for metagenomic binning, comparative biology and taxonomic classification.</title>
        <authorList>
            <person name="Goeker M."/>
        </authorList>
    </citation>
    <scope>NUCLEOTIDE SEQUENCE [LARGE SCALE GENOMIC DNA]</scope>
    <source>
        <strain evidence="1 2">DSM 28404</strain>
    </source>
</reference>
<dbReference type="AlphaFoldDB" id="A0A4R2SZI8"/>